<gene>
    <name evidence="13" type="ORF">K2173_010278</name>
</gene>
<reference evidence="13 14" key="1">
    <citation type="submission" date="2021-09" db="EMBL/GenBank/DDBJ databases">
        <title>Genomic insights and catalytic innovation underlie evolution of tropane alkaloids biosynthesis.</title>
        <authorList>
            <person name="Wang Y.-J."/>
            <person name="Tian T."/>
            <person name="Huang J.-P."/>
            <person name="Huang S.-X."/>
        </authorList>
    </citation>
    <scope>NUCLEOTIDE SEQUENCE [LARGE SCALE GENOMIC DNA]</scope>
    <source>
        <strain evidence="13">KIB-2018</strain>
        <tissue evidence="13">Leaf</tissue>
    </source>
</reference>
<feature type="transmembrane region" description="Helical" evidence="11">
    <location>
        <begin position="6"/>
        <end position="25"/>
    </location>
</feature>
<dbReference type="EMBL" id="JAIWQS010000005">
    <property type="protein sequence ID" value="KAJ8764813.1"/>
    <property type="molecule type" value="Genomic_DNA"/>
</dbReference>
<keyword evidence="2" id="KW-1003">Cell membrane</keyword>
<dbReference type="InterPro" id="IPR039391">
    <property type="entry name" value="Phytocyanin-like"/>
</dbReference>
<dbReference type="PROSITE" id="PS51485">
    <property type="entry name" value="PHYTOCYANIN"/>
    <property type="match status" value="1"/>
</dbReference>
<comment type="caution">
    <text evidence="13">The sequence shown here is derived from an EMBL/GenBank/DDBJ whole genome shotgun (WGS) entry which is preliminary data.</text>
</comment>
<keyword evidence="5 11" id="KW-0472">Membrane</keyword>
<evidence type="ECO:0000256" key="7">
    <source>
        <dbReference type="ARBA" id="ARBA00023180"/>
    </source>
</evidence>
<comment type="similarity">
    <text evidence="9">Belongs to the early nodulin-like (ENODL) family.</text>
</comment>
<evidence type="ECO:0000313" key="13">
    <source>
        <dbReference type="EMBL" id="KAJ8764813.1"/>
    </source>
</evidence>
<keyword evidence="14" id="KW-1185">Reference proteome</keyword>
<keyword evidence="4" id="KW-0732">Signal</keyword>
<dbReference type="GO" id="GO:0005886">
    <property type="term" value="C:plasma membrane"/>
    <property type="evidence" value="ECO:0007669"/>
    <property type="project" value="UniProtKB-SubCell"/>
</dbReference>
<evidence type="ECO:0000256" key="9">
    <source>
        <dbReference type="ARBA" id="ARBA00035011"/>
    </source>
</evidence>
<evidence type="ECO:0000313" key="14">
    <source>
        <dbReference type="Proteomes" id="UP001159364"/>
    </source>
</evidence>
<dbReference type="GO" id="GO:0009055">
    <property type="term" value="F:electron transfer activity"/>
    <property type="evidence" value="ECO:0007669"/>
    <property type="project" value="InterPro"/>
</dbReference>
<dbReference type="InterPro" id="IPR008972">
    <property type="entry name" value="Cupredoxin"/>
</dbReference>
<name>A0AAV8TF10_9ROSI</name>
<evidence type="ECO:0000256" key="2">
    <source>
        <dbReference type="ARBA" id="ARBA00022475"/>
    </source>
</evidence>
<keyword evidence="7" id="KW-0325">Glycoprotein</keyword>
<dbReference type="FunFam" id="2.60.40.420:FF:000010">
    <property type="entry name" value="Early nodulin-like protein 1"/>
    <property type="match status" value="1"/>
</dbReference>
<keyword evidence="11" id="KW-0812">Transmembrane</keyword>
<dbReference type="Proteomes" id="UP001159364">
    <property type="component" value="Linkage Group LG05"/>
</dbReference>
<dbReference type="AlphaFoldDB" id="A0AAV8TF10"/>
<dbReference type="CDD" id="cd11019">
    <property type="entry name" value="OsENODL1_like"/>
    <property type="match status" value="1"/>
</dbReference>
<keyword evidence="11" id="KW-1133">Transmembrane helix</keyword>
<dbReference type="Pfam" id="PF02298">
    <property type="entry name" value="Cu_bind_like"/>
    <property type="match status" value="1"/>
</dbReference>
<dbReference type="InterPro" id="IPR041846">
    <property type="entry name" value="ENL_dom"/>
</dbReference>
<comment type="subcellular location">
    <subcellularLocation>
        <location evidence="1">Cell membrane</location>
        <topology evidence="1">Lipid-anchor</topology>
        <topology evidence="1">GPI-anchor</topology>
    </subcellularLocation>
</comment>
<evidence type="ECO:0000256" key="8">
    <source>
        <dbReference type="ARBA" id="ARBA00023288"/>
    </source>
</evidence>
<proteinExistence type="inferred from homology"/>
<sequence>MGSQKLLGYWILMFGGLLFGLAHAYTFRVGGRDGWVLHPREDYNHWAQRNRFQVNDTLLFKYKKGSDSVLVVNKDDYYSCKMKNPLKSLKDGDSIFKFNHPGPFFFISGNEDNCKKGQMVIIVVMAVRHKTSPAAPLAPSPLVAPPPPPPRTTRSPPALPPSQNPQVKVPPSPAPAKSGSSKFVQTAWLLLSVSVGVSSVLMNCLAGMV</sequence>
<feature type="domain" description="Phytocyanin" evidence="12">
    <location>
        <begin position="25"/>
        <end position="126"/>
    </location>
</feature>
<feature type="region of interest" description="Disordered" evidence="10">
    <location>
        <begin position="133"/>
        <end position="176"/>
    </location>
</feature>
<accession>A0AAV8TF10</accession>
<evidence type="ECO:0000256" key="3">
    <source>
        <dbReference type="ARBA" id="ARBA00022622"/>
    </source>
</evidence>
<feature type="compositionally biased region" description="Pro residues" evidence="10">
    <location>
        <begin position="136"/>
        <end position="174"/>
    </location>
</feature>
<keyword evidence="8" id="KW-0449">Lipoprotein</keyword>
<dbReference type="PANTHER" id="PTHR33021">
    <property type="entry name" value="BLUE COPPER PROTEIN"/>
    <property type="match status" value="1"/>
</dbReference>
<evidence type="ECO:0000256" key="6">
    <source>
        <dbReference type="ARBA" id="ARBA00023157"/>
    </source>
</evidence>
<dbReference type="Gene3D" id="2.60.40.420">
    <property type="entry name" value="Cupredoxins - blue copper proteins"/>
    <property type="match status" value="1"/>
</dbReference>
<keyword evidence="3" id="KW-0336">GPI-anchor</keyword>
<evidence type="ECO:0000256" key="4">
    <source>
        <dbReference type="ARBA" id="ARBA00022729"/>
    </source>
</evidence>
<protein>
    <recommendedName>
        <fullName evidence="12">Phytocyanin domain-containing protein</fullName>
    </recommendedName>
</protein>
<organism evidence="13 14">
    <name type="scientific">Erythroxylum novogranatense</name>
    <dbReference type="NCBI Taxonomy" id="1862640"/>
    <lineage>
        <taxon>Eukaryota</taxon>
        <taxon>Viridiplantae</taxon>
        <taxon>Streptophyta</taxon>
        <taxon>Embryophyta</taxon>
        <taxon>Tracheophyta</taxon>
        <taxon>Spermatophyta</taxon>
        <taxon>Magnoliopsida</taxon>
        <taxon>eudicotyledons</taxon>
        <taxon>Gunneridae</taxon>
        <taxon>Pentapetalae</taxon>
        <taxon>rosids</taxon>
        <taxon>fabids</taxon>
        <taxon>Malpighiales</taxon>
        <taxon>Erythroxylaceae</taxon>
        <taxon>Erythroxylum</taxon>
    </lineage>
</organism>
<evidence type="ECO:0000256" key="1">
    <source>
        <dbReference type="ARBA" id="ARBA00004609"/>
    </source>
</evidence>
<dbReference type="PANTHER" id="PTHR33021:SF185">
    <property type="entry name" value="EARLY NODULIN-LIKE PROTEIN 3-RELATED"/>
    <property type="match status" value="1"/>
</dbReference>
<evidence type="ECO:0000256" key="5">
    <source>
        <dbReference type="ARBA" id="ARBA00023136"/>
    </source>
</evidence>
<dbReference type="SUPFAM" id="SSF49503">
    <property type="entry name" value="Cupredoxins"/>
    <property type="match status" value="1"/>
</dbReference>
<dbReference type="GO" id="GO:0098552">
    <property type="term" value="C:side of membrane"/>
    <property type="evidence" value="ECO:0007669"/>
    <property type="project" value="UniProtKB-KW"/>
</dbReference>
<dbReference type="InterPro" id="IPR003245">
    <property type="entry name" value="Phytocyanin_dom"/>
</dbReference>
<evidence type="ECO:0000259" key="12">
    <source>
        <dbReference type="PROSITE" id="PS51485"/>
    </source>
</evidence>
<keyword evidence="6" id="KW-1015">Disulfide bond</keyword>
<evidence type="ECO:0000256" key="10">
    <source>
        <dbReference type="SAM" id="MobiDB-lite"/>
    </source>
</evidence>
<evidence type="ECO:0000256" key="11">
    <source>
        <dbReference type="SAM" id="Phobius"/>
    </source>
</evidence>